<dbReference type="KEGG" id="alka:J0B03_12165"/>
<sequence>MGKGGQHTTNASLTAILAAVLYGISVPISKLLLEGIPPEWMAALLYLGAGFGMMLINGFRKRNGSERMEATLAKEDRPFIVGMIVLDVAAPILLMLGLTSTSSGSVALLNNFEVVATSLVALVIFKEHLDGRMWIALSLITGASFLLSIENIGEFTFSMGSIFVLLATICWGIENNCTRMLSLKDPLQVVMVKGLGSGMGALIIAIWVRSPIIYPWYMVPALLLGFVSYGLSIYFYIHAQRHLGAARTSAFYAAAPFVGVVVSWILFQESISTTFAMAMGLMLVGSYLVVSERHSHLHLHEEMRHDHRHSHEDFHSTHFHADSIDGEHSHTHVHEAVEHDHQHTPDMHHHHEHGNE</sequence>
<feature type="transmembrane region" description="Helical" evidence="7">
    <location>
        <begin position="132"/>
        <end position="149"/>
    </location>
</feature>
<feature type="transmembrane region" description="Helical" evidence="7">
    <location>
        <begin position="214"/>
        <end position="237"/>
    </location>
</feature>
<dbReference type="PANTHER" id="PTHR42920">
    <property type="entry name" value="OS03G0707200 PROTEIN-RELATED"/>
    <property type="match status" value="1"/>
</dbReference>
<dbReference type="AlphaFoldDB" id="A0A974XJ61"/>
<keyword evidence="6 7" id="KW-0472">Membrane</keyword>
<feature type="domain" description="EamA" evidence="8">
    <location>
        <begin position="159"/>
        <end position="290"/>
    </location>
</feature>
<evidence type="ECO:0000256" key="5">
    <source>
        <dbReference type="ARBA" id="ARBA00022989"/>
    </source>
</evidence>
<feature type="transmembrane region" description="Helical" evidence="7">
    <location>
        <begin position="186"/>
        <end position="208"/>
    </location>
</feature>
<evidence type="ECO:0000256" key="3">
    <source>
        <dbReference type="ARBA" id="ARBA00022475"/>
    </source>
</evidence>
<protein>
    <submittedName>
        <fullName evidence="9">EamA family transporter</fullName>
    </submittedName>
</protein>
<evidence type="ECO:0000256" key="2">
    <source>
        <dbReference type="ARBA" id="ARBA00007362"/>
    </source>
</evidence>
<dbReference type="PANTHER" id="PTHR42920:SF11">
    <property type="entry name" value="INNER MEMBRANE PROTEIN YTFF"/>
    <property type="match status" value="1"/>
</dbReference>
<dbReference type="InterPro" id="IPR037185">
    <property type="entry name" value="EmrE-like"/>
</dbReference>
<dbReference type="InterPro" id="IPR051258">
    <property type="entry name" value="Diverse_Substrate_Transporter"/>
</dbReference>
<feature type="domain" description="EamA" evidence="8">
    <location>
        <begin position="12"/>
        <end position="148"/>
    </location>
</feature>
<comment type="similarity">
    <text evidence="2">Belongs to the EamA transporter family.</text>
</comment>
<name>A0A974XJ61_9FIRM</name>
<evidence type="ECO:0000313" key="10">
    <source>
        <dbReference type="Proteomes" id="UP000663499"/>
    </source>
</evidence>
<dbReference type="SUPFAM" id="SSF103481">
    <property type="entry name" value="Multidrug resistance efflux transporter EmrE"/>
    <property type="match status" value="2"/>
</dbReference>
<accession>A0A974XJ61</accession>
<feature type="transmembrane region" description="Helical" evidence="7">
    <location>
        <begin position="273"/>
        <end position="290"/>
    </location>
</feature>
<dbReference type="EMBL" id="CP071444">
    <property type="protein sequence ID" value="QSX09735.1"/>
    <property type="molecule type" value="Genomic_DNA"/>
</dbReference>
<feature type="transmembrane region" description="Helical" evidence="7">
    <location>
        <begin position="79"/>
        <end position="98"/>
    </location>
</feature>
<keyword evidence="10" id="KW-1185">Reference proteome</keyword>
<keyword evidence="3" id="KW-1003">Cell membrane</keyword>
<evidence type="ECO:0000259" key="8">
    <source>
        <dbReference type="Pfam" id="PF00892"/>
    </source>
</evidence>
<feature type="transmembrane region" description="Helical" evidence="7">
    <location>
        <begin position="155"/>
        <end position="174"/>
    </location>
</feature>
<evidence type="ECO:0000256" key="1">
    <source>
        <dbReference type="ARBA" id="ARBA00004651"/>
    </source>
</evidence>
<dbReference type="GO" id="GO:0005886">
    <property type="term" value="C:plasma membrane"/>
    <property type="evidence" value="ECO:0007669"/>
    <property type="project" value="UniProtKB-SubCell"/>
</dbReference>
<feature type="transmembrane region" description="Helical" evidence="7">
    <location>
        <begin position="104"/>
        <end position="125"/>
    </location>
</feature>
<gene>
    <name evidence="9" type="ORF">J0B03_12165</name>
</gene>
<evidence type="ECO:0000256" key="4">
    <source>
        <dbReference type="ARBA" id="ARBA00022692"/>
    </source>
</evidence>
<feature type="transmembrane region" description="Helical" evidence="7">
    <location>
        <begin position="12"/>
        <end position="28"/>
    </location>
</feature>
<reference evidence="9" key="1">
    <citation type="submission" date="2021-03" db="EMBL/GenBank/DDBJ databases">
        <title>Alkalibacter marinus sp. nov., isolated from tidal flat sediment.</title>
        <authorList>
            <person name="Namirimu T."/>
            <person name="Yang J.-A."/>
            <person name="Yang S.-H."/>
            <person name="Kim Y.-J."/>
            <person name="Kwon K.K."/>
        </authorList>
    </citation>
    <scope>NUCLEOTIDE SEQUENCE</scope>
    <source>
        <strain evidence="9">ES005</strain>
    </source>
</reference>
<dbReference type="Pfam" id="PF00892">
    <property type="entry name" value="EamA"/>
    <property type="match status" value="2"/>
</dbReference>
<keyword evidence="5 7" id="KW-1133">Transmembrane helix</keyword>
<feature type="transmembrane region" description="Helical" evidence="7">
    <location>
        <begin position="249"/>
        <end position="267"/>
    </location>
</feature>
<dbReference type="Proteomes" id="UP000663499">
    <property type="component" value="Chromosome"/>
</dbReference>
<keyword evidence="4 7" id="KW-0812">Transmembrane</keyword>
<organism evidence="9 10">
    <name type="scientific">Alkalibacter rhizosphaerae</name>
    <dbReference type="NCBI Taxonomy" id="2815577"/>
    <lineage>
        <taxon>Bacteria</taxon>
        <taxon>Bacillati</taxon>
        <taxon>Bacillota</taxon>
        <taxon>Clostridia</taxon>
        <taxon>Eubacteriales</taxon>
        <taxon>Eubacteriaceae</taxon>
        <taxon>Alkalibacter</taxon>
    </lineage>
</organism>
<proteinExistence type="inferred from homology"/>
<evidence type="ECO:0000256" key="7">
    <source>
        <dbReference type="SAM" id="Phobius"/>
    </source>
</evidence>
<feature type="transmembrane region" description="Helical" evidence="7">
    <location>
        <begin position="40"/>
        <end position="59"/>
    </location>
</feature>
<evidence type="ECO:0000256" key="6">
    <source>
        <dbReference type="ARBA" id="ARBA00023136"/>
    </source>
</evidence>
<dbReference type="InterPro" id="IPR000620">
    <property type="entry name" value="EamA_dom"/>
</dbReference>
<comment type="subcellular location">
    <subcellularLocation>
        <location evidence="1">Cell membrane</location>
        <topology evidence="1">Multi-pass membrane protein</topology>
    </subcellularLocation>
</comment>
<evidence type="ECO:0000313" key="9">
    <source>
        <dbReference type="EMBL" id="QSX09735.1"/>
    </source>
</evidence>